<evidence type="ECO:0000256" key="4">
    <source>
        <dbReference type="ARBA" id="ARBA00022989"/>
    </source>
</evidence>
<dbReference type="Pfam" id="PF00498">
    <property type="entry name" value="FHA"/>
    <property type="match status" value="1"/>
</dbReference>
<feature type="transmembrane region" description="Helical" evidence="6">
    <location>
        <begin position="15"/>
        <end position="35"/>
    </location>
</feature>
<dbReference type="GO" id="GO:0008360">
    <property type="term" value="P:regulation of cell shape"/>
    <property type="evidence" value="ECO:0007669"/>
    <property type="project" value="UniProtKB-KW"/>
</dbReference>
<feature type="transmembrane region" description="Helical" evidence="6">
    <location>
        <begin position="259"/>
        <end position="277"/>
    </location>
</feature>
<dbReference type="GO" id="GO:0015648">
    <property type="term" value="F:lipid-linked peptidoglycan transporter activity"/>
    <property type="evidence" value="ECO:0007669"/>
    <property type="project" value="TreeGrafter"/>
</dbReference>
<dbReference type="Pfam" id="PF01098">
    <property type="entry name" value="FTSW_RODA_SPOVE"/>
    <property type="match status" value="1"/>
</dbReference>
<dbReference type="CDD" id="cd00060">
    <property type="entry name" value="FHA"/>
    <property type="match status" value="1"/>
</dbReference>
<sequence>MDFILQLIEPHYLRFARYVFVLLAFLIFIEIKRLILYRQEKQRILAVLNVGNGVEKIPITNYEVTIGRASTCDVIINLRFISKQHAVLVMNDDGYWNLTDTRFAGDILVNDQKADDQTPIHMGDTISLSGVEMVIQPPTYDNIKAYEEKLHKQKKRLSFKFMQRLKFIGRKDGSYTKAMVLLNIFQILTCIQMYFAIDATYHKEIFLSFGALFILPWICIPIGKMLKLKNLGAEAAAFFLTTIGFSMIASANPQDVYKQLLACIIGIVLYIILCLALQNLDTIMKLRRYAALLSILILAFTLVFGSNINGQTNWIRLGPLSLQTSELVKVLFIFASSATLNWLFKSKNLRNLIVYSTACVGLLFLMGDFGTALIFFVTLIILMFMTSGDIKAIFMTLLVSGLGGLMVLSFRPYIMRRFETWRHVFAHMYDSGYQQASALIALASGGLLGLGVGNGFAKNIFAADTDIVIAMIGEEWGLLIAIMVSIMFLVILLGAIRSHKVARSSYYVIAACAAAGMFVIQAALNIFGALDVLPFTGVTLPFVSNGGSSIVGSWGLLSFISASLNYATPNEHQEVKPVDVGGEE</sequence>
<feature type="transmembrane region" description="Helical" evidence="6">
    <location>
        <begin position="508"/>
        <end position="530"/>
    </location>
</feature>
<feature type="transmembrane region" description="Helical" evidence="6">
    <location>
        <begin position="327"/>
        <end position="344"/>
    </location>
</feature>
<dbReference type="GO" id="GO:0005886">
    <property type="term" value="C:plasma membrane"/>
    <property type="evidence" value="ECO:0007669"/>
    <property type="project" value="TreeGrafter"/>
</dbReference>
<name>A0A4R8A6T0_9FIRM</name>
<feature type="domain" description="FHA" evidence="7">
    <location>
        <begin position="64"/>
        <end position="114"/>
    </location>
</feature>
<evidence type="ECO:0000313" key="9">
    <source>
        <dbReference type="Proteomes" id="UP000294743"/>
    </source>
</evidence>
<dbReference type="AlphaFoldDB" id="A0A4R8A6T0"/>
<dbReference type="PROSITE" id="PS50006">
    <property type="entry name" value="FHA_DOMAIN"/>
    <property type="match status" value="1"/>
</dbReference>
<organism evidence="8 9">
    <name type="scientific">Breznakia blatticola</name>
    <dbReference type="NCBI Taxonomy" id="1754012"/>
    <lineage>
        <taxon>Bacteria</taxon>
        <taxon>Bacillati</taxon>
        <taxon>Bacillota</taxon>
        <taxon>Erysipelotrichia</taxon>
        <taxon>Erysipelotrichales</taxon>
        <taxon>Erysipelotrichaceae</taxon>
        <taxon>Breznakia</taxon>
    </lineage>
</organism>
<feature type="transmembrane region" description="Helical" evidence="6">
    <location>
        <begin position="476"/>
        <end position="496"/>
    </location>
</feature>
<evidence type="ECO:0000259" key="7">
    <source>
        <dbReference type="PROSITE" id="PS50006"/>
    </source>
</evidence>
<dbReference type="Gene3D" id="2.60.200.20">
    <property type="match status" value="1"/>
</dbReference>
<evidence type="ECO:0000256" key="3">
    <source>
        <dbReference type="ARBA" id="ARBA00022960"/>
    </source>
</evidence>
<proteinExistence type="predicted"/>
<evidence type="ECO:0000256" key="5">
    <source>
        <dbReference type="ARBA" id="ARBA00023136"/>
    </source>
</evidence>
<keyword evidence="8" id="KW-0132">Cell division</keyword>
<reference evidence="8 9" key="1">
    <citation type="submission" date="2019-03" db="EMBL/GenBank/DDBJ databases">
        <title>Genomic Encyclopedia of Type Strains, Phase IV (KMG-IV): sequencing the most valuable type-strain genomes for metagenomic binning, comparative biology and taxonomic classification.</title>
        <authorList>
            <person name="Goeker M."/>
        </authorList>
    </citation>
    <scope>NUCLEOTIDE SEQUENCE [LARGE SCALE GENOMIC DNA]</scope>
    <source>
        <strain evidence="8 9">DSM 28867</strain>
    </source>
</reference>
<evidence type="ECO:0000256" key="1">
    <source>
        <dbReference type="ARBA" id="ARBA00004141"/>
    </source>
</evidence>
<dbReference type="PANTHER" id="PTHR30474">
    <property type="entry name" value="CELL CYCLE PROTEIN"/>
    <property type="match status" value="1"/>
</dbReference>
<dbReference type="SUPFAM" id="SSF49879">
    <property type="entry name" value="SMAD/FHA domain"/>
    <property type="match status" value="1"/>
</dbReference>
<feature type="transmembrane region" description="Helical" evidence="6">
    <location>
        <begin position="289"/>
        <end position="307"/>
    </location>
</feature>
<feature type="transmembrane region" description="Helical" evidence="6">
    <location>
        <begin position="435"/>
        <end position="456"/>
    </location>
</feature>
<evidence type="ECO:0000256" key="2">
    <source>
        <dbReference type="ARBA" id="ARBA00022692"/>
    </source>
</evidence>
<dbReference type="Proteomes" id="UP000294743">
    <property type="component" value="Unassembled WGS sequence"/>
</dbReference>
<dbReference type="SMART" id="SM00240">
    <property type="entry name" value="FHA"/>
    <property type="match status" value="1"/>
</dbReference>
<feature type="transmembrane region" description="Helical" evidence="6">
    <location>
        <begin position="392"/>
        <end position="414"/>
    </location>
</feature>
<dbReference type="InterPro" id="IPR008984">
    <property type="entry name" value="SMAD_FHA_dom_sf"/>
</dbReference>
<evidence type="ECO:0000256" key="6">
    <source>
        <dbReference type="SAM" id="Phobius"/>
    </source>
</evidence>
<keyword evidence="9" id="KW-1185">Reference proteome</keyword>
<feature type="transmembrane region" description="Helical" evidence="6">
    <location>
        <begin position="353"/>
        <end position="386"/>
    </location>
</feature>
<feature type="transmembrane region" description="Helical" evidence="6">
    <location>
        <begin position="180"/>
        <end position="199"/>
    </location>
</feature>
<keyword evidence="5 6" id="KW-0472">Membrane</keyword>
<dbReference type="PANTHER" id="PTHR30474:SF3">
    <property type="entry name" value="PEPTIDOGLYCAN GLYCOSYLTRANSFERASE RODA"/>
    <property type="match status" value="1"/>
</dbReference>
<keyword evidence="4 6" id="KW-1133">Transmembrane helix</keyword>
<keyword evidence="8" id="KW-0131">Cell cycle</keyword>
<dbReference type="InterPro" id="IPR000253">
    <property type="entry name" value="FHA_dom"/>
</dbReference>
<dbReference type="GO" id="GO:0032153">
    <property type="term" value="C:cell division site"/>
    <property type="evidence" value="ECO:0007669"/>
    <property type="project" value="TreeGrafter"/>
</dbReference>
<comment type="caution">
    <text evidence="8">The sequence shown here is derived from an EMBL/GenBank/DDBJ whole genome shotgun (WGS) entry which is preliminary data.</text>
</comment>
<keyword evidence="3" id="KW-0133">Cell shape</keyword>
<dbReference type="EMBL" id="SODD01000004">
    <property type="protein sequence ID" value="TDW25494.1"/>
    <property type="molecule type" value="Genomic_DNA"/>
</dbReference>
<accession>A0A4R8A6T0</accession>
<feature type="transmembrane region" description="Helical" evidence="6">
    <location>
        <begin position="235"/>
        <end position="253"/>
    </location>
</feature>
<dbReference type="GO" id="GO:0051301">
    <property type="term" value="P:cell division"/>
    <property type="evidence" value="ECO:0007669"/>
    <property type="project" value="UniProtKB-KW"/>
</dbReference>
<comment type="subcellular location">
    <subcellularLocation>
        <location evidence="1">Membrane</location>
        <topology evidence="1">Multi-pass membrane protein</topology>
    </subcellularLocation>
</comment>
<dbReference type="RefSeq" id="WP_166667513.1">
    <property type="nucleotide sequence ID" value="NZ_SODD01000004.1"/>
</dbReference>
<dbReference type="InterPro" id="IPR001182">
    <property type="entry name" value="FtsW/RodA"/>
</dbReference>
<evidence type="ECO:0000313" key="8">
    <source>
        <dbReference type="EMBL" id="TDW25494.1"/>
    </source>
</evidence>
<gene>
    <name evidence="8" type="ORF">EDD63_10421</name>
</gene>
<protein>
    <submittedName>
        <fullName evidence="8">Cell division protein FtsW (Lipid II flippase)</fullName>
    </submittedName>
</protein>
<feature type="transmembrane region" description="Helical" evidence="6">
    <location>
        <begin position="205"/>
        <end position="223"/>
    </location>
</feature>
<keyword evidence="2 6" id="KW-0812">Transmembrane</keyword>